<dbReference type="PANTHER" id="PTHR11061:SF49">
    <property type="entry name" value="23S RRNA (URACIL(1939)-C(5))-METHYLTRANSFERASE RLMD"/>
    <property type="match status" value="1"/>
</dbReference>
<dbReference type="InterPro" id="IPR012340">
    <property type="entry name" value="NA-bd_OB-fold"/>
</dbReference>
<organism evidence="5">
    <name type="scientific">hydrothermal vent metagenome</name>
    <dbReference type="NCBI Taxonomy" id="652676"/>
    <lineage>
        <taxon>unclassified sequences</taxon>
        <taxon>metagenomes</taxon>
        <taxon>ecological metagenomes</taxon>
    </lineage>
</organism>
<keyword evidence="1" id="KW-0411">Iron-sulfur</keyword>
<proteinExistence type="predicted"/>
<evidence type="ECO:0000256" key="2">
    <source>
        <dbReference type="ARBA" id="ARBA00022603"/>
    </source>
</evidence>
<dbReference type="Gene3D" id="2.40.50.140">
    <property type="entry name" value="Nucleic acid-binding proteins"/>
    <property type="match status" value="1"/>
</dbReference>
<evidence type="ECO:0000256" key="3">
    <source>
        <dbReference type="ARBA" id="ARBA00022679"/>
    </source>
</evidence>
<dbReference type="PANTHER" id="PTHR11061">
    <property type="entry name" value="RNA M5U METHYLTRANSFERASE"/>
    <property type="match status" value="1"/>
</dbReference>
<keyword evidence="2 5" id="KW-0489">Methyltransferase</keyword>
<evidence type="ECO:0000256" key="4">
    <source>
        <dbReference type="ARBA" id="ARBA00022691"/>
    </source>
</evidence>
<keyword evidence="3 5" id="KW-0808">Transferase</keyword>
<keyword evidence="4" id="KW-0949">S-adenosyl-L-methionine</keyword>
<evidence type="ECO:0000256" key="1">
    <source>
        <dbReference type="ARBA" id="ARBA00022485"/>
    </source>
</evidence>
<name>A0A3B0SRR3_9ZZZZ</name>
<dbReference type="SUPFAM" id="SSF53335">
    <property type="entry name" value="S-adenosyl-L-methionine-dependent methyltransferases"/>
    <property type="match status" value="1"/>
</dbReference>
<gene>
    <name evidence="5" type="ORF">MNBD_ALPHA01-459</name>
</gene>
<protein>
    <submittedName>
        <fullName evidence="5">23S rRNA (Uracil(1939)-C(5))-methyltransferase</fullName>
        <ecNumber evidence="5">2.1.1.190</ecNumber>
    </submittedName>
</protein>
<dbReference type="PROSITE" id="PS51687">
    <property type="entry name" value="SAM_MT_RNA_M5U"/>
    <property type="match status" value="1"/>
</dbReference>
<keyword evidence="1" id="KW-0479">Metal-binding</keyword>
<dbReference type="InterPro" id="IPR029063">
    <property type="entry name" value="SAM-dependent_MTases_sf"/>
</dbReference>
<dbReference type="GO" id="GO:0070475">
    <property type="term" value="P:rRNA base methylation"/>
    <property type="evidence" value="ECO:0007669"/>
    <property type="project" value="TreeGrafter"/>
</dbReference>
<dbReference type="GO" id="GO:0051539">
    <property type="term" value="F:4 iron, 4 sulfur cluster binding"/>
    <property type="evidence" value="ECO:0007669"/>
    <property type="project" value="UniProtKB-KW"/>
</dbReference>
<dbReference type="Gene3D" id="3.40.50.150">
    <property type="entry name" value="Vaccinia Virus protein VP39"/>
    <property type="match status" value="1"/>
</dbReference>
<sequence>MRVKIDHIGAKGDGVAQGPDGPIYIPYAAAGDDVEIRLQGKQGRIKHIHGPSCDRIPPICRHFGRCGGCSLQHISAQYYRRWKQQQVRTALSHRGFEDITILEPHISPMGSRRRVRLAAAGRGGGIAVVGFSERASHNIIDITECPVLSPEIMAFIEPLRKFLGQLLTRRQKMNIQINLTENGLDIILEGRGEPDLDLRMDMAAFAEYQDIARICWQDMKLKKPYHEILCERRKPYVVFAGRQVYLPPGSFLQATKAGEEALINFVQTSLGDADRLVDIFAGCGTFTVAMIGDHGVHAVEGNGEMVTALLQSSRQMGKIRALTTEVRNLFLRPLLPHELNGFDGLIIDPPRAGAQAQIQQIVKSDIKKLVMISCNPASFARDARLLVDGGFIMGDILPIDQFLYSPHLEIAALFCLVGGTTVANAPT</sequence>
<dbReference type="EC" id="2.1.1.190" evidence="5"/>
<dbReference type="Gene3D" id="2.40.50.1070">
    <property type="match status" value="1"/>
</dbReference>
<keyword evidence="1" id="KW-0408">Iron</keyword>
<dbReference type="GO" id="GO:0070041">
    <property type="term" value="F:rRNA (uridine-C5-)-methyltransferase activity"/>
    <property type="evidence" value="ECO:0007669"/>
    <property type="project" value="TreeGrafter"/>
</dbReference>
<reference evidence="5" key="1">
    <citation type="submission" date="2018-06" db="EMBL/GenBank/DDBJ databases">
        <authorList>
            <person name="Zhirakovskaya E."/>
        </authorList>
    </citation>
    <scope>NUCLEOTIDE SEQUENCE</scope>
</reference>
<evidence type="ECO:0000313" key="5">
    <source>
        <dbReference type="EMBL" id="VAW04952.1"/>
    </source>
</evidence>
<dbReference type="InterPro" id="IPR010280">
    <property type="entry name" value="U5_MeTrfase_fam"/>
</dbReference>
<keyword evidence="1" id="KW-0004">4Fe-4S</keyword>
<dbReference type="AlphaFoldDB" id="A0A3B0SRR3"/>
<accession>A0A3B0SRR3</accession>
<dbReference type="Pfam" id="PF05958">
    <property type="entry name" value="tRNA_U5-meth_tr"/>
    <property type="match status" value="1"/>
</dbReference>
<dbReference type="EMBL" id="UOEJ01000200">
    <property type="protein sequence ID" value="VAW04952.1"/>
    <property type="molecule type" value="Genomic_DNA"/>
</dbReference>